<organism evidence="1 2">
    <name type="scientific">Thelephora ganbajun</name>
    <name type="common">Ganba fungus</name>
    <dbReference type="NCBI Taxonomy" id="370292"/>
    <lineage>
        <taxon>Eukaryota</taxon>
        <taxon>Fungi</taxon>
        <taxon>Dikarya</taxon>
        <taxon>Basidiomycota</taxon>
        <taxon>Agaricomycotina</taxon>
        <taxon>Agaricomycetes</taxon>
        <taxon>Thelephorales</taxon>
        <taxon>Thelephoraceae</taxon>
        <taxon>Thelephora</taxon>
    </lineage>
</organism>
<name>A0ACB6ZGZ9_THEGA</name>
<dbReference type="Proteomes" id="UP000886501">
    <property type="component" value="Unassembled WGS sequence"/>
</dbReference>
<accession>A0ACB6ZGZ9</accession>
<dbReference type="EMBL" id="MU118006">
    <property type="protein sequence ID" value="KAF9648859.1"/>
    <property type="molecule type" value="Genomic_DNA"/>
</dbReference>
<proteinExistence type="predicted"/>
<protein>
    <submittedName>
        <fullName evidence="1">Uncharacterized protein</fullName>
    </submittedName>
</protein>
<gene>
    <name evidence="1" type="ORF">BDM02DRAFT_2039847</name>
</gene>
<evidence type="ECO:0000313" key="1">
    <source>
        <dbReference type="EMBL" id="KAF9648859.1"/>
    </source>
</evidence>
<reference evidence="1" key="2">
    <citation type="journal article" date="2020" name="Nat. Commun.">
        <title>Large-scale genome sequencing of mycorrhizal fungi provides insights into the early evolution of symbiotic traits.</title>
        <authorList>
            <person name="Miyauchi S."/>
            <person name="Kiss E."/>
            <person name="Kuo A."/>
            <person name="Drula E."/>
            <person name="Kohler A."/>
            <person name="Sanchez-Garcia M."/>
            <person name="Morin E."/>
            <person name="Andreopoulos B."/>
            <person name="Barry K.W."/>
            <person name="Bonito G."/>
            <person name="Buee M."/>
            <person name="Carver A."/>
            <person name="Chen C."/>
            <person name="Cichocki N."/>
            <person name="Clum A."/>
            <person name="Culley D."/>
            <person name="Crous P.W."/>
            <person name="Fauchery L."/>
            <person name="Girlanda M."/>
            <person name="Hayes R.D."/>
            <person name="Keri Z."/>
            <person name="LaButti K."/>
            <person name="Lipzen A."/>
            <person name="Lombard V."/>
            <person name="Magnuson J."/>
            <person name="Maillard F."/>
            <person name="Murat C."/>
            <person name="Nolan M."/>
            <person name="Ohm R.A."/>
            <person name="Pangilinan J."/>
            <person name="Pereira M.F."/>
            <person name="Perotto S."/>
            <person name="Peter M."/>
            <person name="Pfister S."/>
            <person name="Riley R."/>
            <person name="Sitrit Y."/>
            <person name="Stielow J.B."/>
            <person name="Szollosi G."/>
            <person name="Zifcakova L."/>
            <person name="Stursova M."/>
            <person name="Spatafora J.W."/>
            <person name="Tedersoo L."/>
            <person name="Vaario L.M."/>
            <person name="Yamada A."/>
            <person name="Yan M."/>
            <person name="Wang P."/>
            <person name="Xu J."/>
            <person name="Bruns T."/>
            <person name="Baldrian P."/>
            <person name="Vilgalys R."/>
            <person name="Dunand C."/>
            <person name="Henrissat B."/>
            <person name="Grigoriev I.V."/>
            <person name="Hibbett D."/>
            <person name="Nagy L.G."/>
            <person name="Martin F.M."/>
        </authorList>
    </citation>
    <scope>NUCLEOTIDE SEQUENCE</scope>
    <source>
        <strain evidence="1">P2</strain>
    </source>
</reference>
<comment type="caution">
    <text evidence="1">The sequence shown here is derived from an EMBL/GenBank/DDBJ whole genome shotgun (WGS) entry which is preliminary data.</text>
</comment>
<reference evidence="1" key="1">
    <citation type="submission" date="2019-10" db="EMBL/GenBank/DDBJ databases">
        <authorList>
            <consortium name="DOE Joint Genome Institute"/>
            <person name="Kuo A."/>
            <person name="Miyauchi S."/>
            <person name="Kiss E."/>
            <person name="Drula E."/>
            <person name="Kohler A."/>
            <person name="Sanchez-Garcia M."/>
            <person name="Andreopoulos B."/>
            <person name="Barry K.W."/>
            <person name="Bonito G."/>
            <person name="Buee M."/>
            <person name="Carver A."/>
            <person name="Chen C."/>
            <person name="Cichocki N."/>
            <person name="Clum A."/>
            <person name="Culley D."/>
            <person name="Crous P.W."/>
            <person name="Fauchery L."/>
            <person name="Girlanda M."/>
            <person name="Hayes R."/>
            <person name="Keri Z."/>
            <person name="Labutti K."/>
            <person name="Lipzen A."/>
            <person name="Lombard V."/>
            <person name="Magnuson J."/>
            <person name="Maillard F."/>
            <person name="Morin E."/>
            <person name="Murat C."/>
            <person name="Nolan M."/>
            <person name="Ohm R."/>
            <person name="Pangilinan J."/>
            <person name="Pereira M."/>
            <person name="Perotto S."/>
            <person name="Peter M."/>
            <person name="Riley R."/>
            <person name="Sitrit Y."/>
            <person name="Stielow B."/>
            <person name="Szollosi G."/>
            <person name="Zifcakova L."/>
            <person name="Stursova M."/>
            <person name="Spatafora J.W."/>
            <person name="Tedersoo L."/>
            <person name="Vaario L.-M."/>
            <person name="Yamada A."/>
            <person name="Yan M."/>
            <person name="Wang P."/>
            <person name="Xu J."/>
            <person name="Bruns T."/>
            <person name="Baldrian P."/>
            <person name="Vilgalys R."/>
            <person name="Henrissat B."/>
            <person name="Grigoriev I.V."/>
            <person name="Hibbett D."/>
            <person name="Nagy L.G."/>
            <person name="Martin F.M."/>
        </authorList>
    </citation>
    <scope>NUCLEOTIDE SEQUENCE</scope>
    <source>
        <strain evidence="1">P2</strain>
    </source>
</reference>
<sequence>MDRDLSRINTSFDHPVGGQFSARPRSSHTRPSQHTPYGPTRTVLTPANESGNGDADVNSVVNDLFRVPPTSVTWHTPRGALTWTPHPGLPDSGPNLLGGGCGSGNWDGSGGRVGSTDWWTGGYPMPGTCPTWTPGAWPPTSMTSTTSQRALIQLAPWMIPNPSKRITGNHVITSVMNKLDDVATHPAVGRLVVVCRVGVAENLWGHIEIKASRPEGVTVWNVFNGIFEYFQKRVGRRELDRMKQMLGDEQLEEKMAGAFYQRVLITPALPGYELKEGLKRIDCLGDACFFWGLYVSYNDDNTWQLNLGLVNRKRYA</sequence>
<keyword evidence="2" id="KW-1185">Reference proteome</keyword>
<evidence type="ECO:0000313" key="2">
    <source>
        <dbReference type="Proteomes" id="UP000886501"/>
    </source>
</evidence>